<accession>A0AC35GJH3</accession>
<dbReference type="WBParaSite" id="PS1159_v2.g5839.t2">
    <property type="protein sequence ID" value="PS1159_v2.g5839.t2"/>
    <property type="gene ID" value="PS1159_v2.g5839"/>
</dbReference>
<name>A0AC35GJH3_9BILA</name>
<proteinExistence type="predicted"/>
<evidence type="ECO:0000313" key="2">
    <source>
        <dbReference type="WBParaSite" id="PS1159_v2.g5839.t2"/>
    </source>
</evidence>
<sequence length="109" mass="11987">MSDSRIVFKKPSDDIDSVTTTILEERDDAGTSVDGASSSSIAVFNPYYTMSIQKQRSMLPISKYKMQPRRVAAVTLATRVADEQLCRLGSKVGFVVRFGGVTSDETMIQ</sequence>
<reference evidence="2" key="1">
    <citation type="submission" date="2025-08" db="UniProtKB">
        <authorList>
            <consortium name="WormBaseParasite"/>
        </authorList>
    </citation>
    <scope>IDENTIFICATION</scope>
</reference>
<evidence type="ECO:0000313" key="1">
    <source>
        <dbReference type="Proteomes" id="UP000887580"/>
    </source>
</evidence>
<dbReference type="Proteomes" id="UP000887580">
    <property type="component" value="Unplaced"/>
</dbReference>
<organism evidence="1 2">
    <name type="scientific">Panagrolaimus sp. PS1159</name>
    <dbReference type="NCBI Taxonomy" id="55785"/>
    <lineage>
        <taxon>Eukaryota</taxon>
        <taxon>Metazoa</taxon>
        <taxon>Ecdysozoa</taxon>
        <taxon>Nematoda</taxon>
        <taxon>Chromadorea</taxon>
        <taxon>Rhabditida</taxon>
        <taxon>Tylenchina</taxon>
        <taxon>Panagrolaimomorpha</taxon>
        <taxon>Panagrolaimoidea</taxon>
        <taxon>Panagrolaimidae</taxon>
        <taxon>Panagrolaimus</taxon>
    </lineage>
</organism>
<protein>
    <submittedName>
        <fullName evidence="2">Uncharacterized protein</fullName>
    </submittedName>
</protein>